<evidence type="ECO:0000256" key="1">
    <source>
        <dbReference type="SAM" id="SignalP"/>
    </source>
</evidence>
<evidence type="ECO:0000313" key="3">
    <source>
        <dbReference type="Proteomes" id="UP001162741"/>
    </source>
</evidence>
<name>A0ABY6J7F4_9BACT</name>
<organism evidence="2 3">
    <name type="scientific">Chitinophaga horti</name>
    <dbReference type="NCBI Taxonomy" id="2920382"/>
    <lineage>
        <taxon>Bacteria</taxon>
        <taxon>Pseudomonadati</taxon>
        <taxon>Bacteroidota</taxon>
        <taxon>Chitinophagia</taxon>
        <taxon>Chitinophagales</taxon>
        <taxon>Chitinophagaceae</taxon>
        <taxon>Chitinophaga</taxon>
    </lineage>
</organism>
<dbReference type="InterPro" id="IPR011042">
    <property type="entry name" value="6-blade_b-propeller_TolB-like"/>
</dbReference>
<dbReference type="Gene3D" id="2.120.10.30">
    <property type="entry name" value="TolB, C-terminal domain"/>
    <property type="match status" value="1"/>
</dbReference>
<dbReference type="Pfam" id="PF17170">
    <property type="entry name" value="DUF5128"/>
    <property type="match status" value="1"/>
</dbReference>
<proteinExistence type="predicted"/>
<keyword evidence="3" id="KW-1185">Reference proteome</keyword>
<sequence length="375" mass="41691">MNKRLKSISSLLIASGLLAVACNQQKEQQPFSGPVIKVNPVSSTTIKISDVADSVVVVKLQTSDSVVFARIDKLELDSANYYILDKEGIKGIAVFDREGKFIRQIGQQGGGQGKYEVITDFQLKPGKVEVYDQQTGKLISYDLQGNYLAEKAVEKGYLAFASVQDTTGWATSCGGFCGNLMVGIGDKKTSYLSSPFKDYLFGKDKYFYTTNNALYFTDVFDTYIYQVRGGTPHPAYKLDFGAAANINFSKSGPQNQQKAAYGPTIEVMNEKQMLLTFVYHELQYYAFYDRNSGQVRCGDMLSNDINRVPLGQIVYGRDNMFVTNYEVDEQRAKEGLAYIQQMPPADTAGISRLKAMFEAARPLGTTYLVHTFLKS</sequence>
<dbReference type="RefSeq" id="WP_264283034.1">
    <property type="nucleotide sequence ID" value="NZ_CP107006.1"/>
</dbReference>
<protein>
    <submittedName>
        <fullName evidence="2">6-bladed beta-propeller</fullName>
    </submittedName>
</protein>
<dbReference type="EMBL" id="CP107006">
    <property type="protein sequence ID" value="UYQ95266.1"/>
    <property type="molecule type" value="Genomic_DNA"/>
</dbReference>
<dbReference type="PROSITE" id="PS51257">
    <property type="entry name" value="PROKAR_LIPOPROTEIN"/>
    <property type="match status" value="1"/>
</dbReference>
<evidence type="ECO:0000313" key="2">
    <source>
        <dbReference type="EMBL" id="UYQ95266.1"/>
    </source>
</evidence>
<keyword evidence="1" id="KW-0732">Signal</keyword>
<gene>
    <name evidence="2" type="ORF">MKQ68_09170</name>
</gene>
<feature type="signal peptide" evidence="1">
    <location>
        <begin position="1"/>
        <end position="21"/>
    </location>
</feature>
<feature type="chain" id="PRO_5045465423" evidence="1">
    <location>
        <begin position="22"/>
        <end position="375"/>
    </location>
</feature>
<accession>A0ABY6J7F4</accession>
<reference evidence="2" key="1">
    <citation type="submission" date="2022-10" db="EMBL/GenBank/DDBJ databases">
        <title>Chitinophaga sp. nov., isolated from soil.</title>
        <authorList>
            <person name="Jeon C.O."/>
        </authorList>
    </citation>
    <scope>NUCLEOTIDE SEQUENCE</scope>
    <source>
        <strain evidence="2">R8</strain>
    </source>
</reference>
<dbReference type="Proteomes" id="UP001162741">
    <property type="component" value="Chromosome"/>
</dbReference>